<comment type="caution">
    <text evidence="7">The sequence shown here is derived from an EMBL/GenBank/DDBJ whole genome shotgun (WGS) entry which is preliminary data.</text>
</comment>
<feature type="transmembrane region" description="Helical" evidence="6">
    <location>
        <begin position="171"/>
        <end position="192"/>
    </location>
</feature>
<evidence type="ECO:0000256" key="6">
    <source>
        <dbReference type="RuleBase" id="RU363041"/>
    </source>
</evidence>
<evidence type="ECO:0000313" key="7">
    <source>
        <dbReference type="EMBL" id="OYO09579.1"/>
    </source>
</evidence>
<feature type="transmembrane region" description="Helical" evidence="6">
    <location>
        <begin position="198"/>
        <end position="218"/>
    </location>
</feature>
<evidence type="ECO:0000256" key="4">
    <source>
        <dbReference type="ARBA" id="ARBA00022989"/>
    </source>
</evidence>
<name>A0A255G0X6_9ACTN</name>
<feature type="transmembrane region" description="Helical" evidence="6">
    <location>
        <begin position="133"/>
        <end position="159"/>
    </location>
</feature>
<keyword evidence="3 6" id="KW-0812">Transmembrane</keyword>
<comment type="similarity">
    <text evidence="2 6">Belongs to the 4-toluene sulfonate uptake permease (TSUP) (TC 2.A.102) family.</text>
</comment>
<organism evidence="7 8">
    <name type="scientific">Enemella evansiae</name>
    <dbReference type="NCBI Taxonomy" id="2016499"/>
    <lineage>
        <taxon>Bacteria</taxon>
        <taxon>Bacillati</taxon>
        <taxon>Actinomycetota</taxon>
        <taxon>Actinomycetes</taxon>
        <taxon>Propionibacteriales</taxon>
        <taxon>Propionibacteriaceae</taxon>
        <taxon>Enemella</taxon>
    </lineage>
</organism>
<proteinExistence type="inferred from homology"/>
<comment type="subcellular location">
    <subcellularLocation>
        <location evidence="6">Cell membrane</location>
        <topology evidence="6">Multi-pass membrane protein</topology>
    </subcellularLocation>
    <subcellularLocation>
        <location evidence="1">Membrane</location>
        <topology evidence="1">Multi-pass membrane protein</topology>
    </subcellularLocation>
</comment>
<evidence type="ECO:0000256" key="5">
    <source>
        <dbReference type="ARBA" id="ARBA00023136"/>
    </source>
</evidence>
<protein>
    <recommendedName>
        <fullName evidence="6">Probable membrane transporter protein</fullName>
    </recommendedName>
</protein>
<dbReference type="AlphaFoldDB" id="A0A255G0X6"/>
<gene>
    <name evidence="7" type="ORF">CGZ94_18120</name>
</gene>
<evidence type="ECO:0000256" key="2">
    <source>
        <dbReference type="ARBA" id="ARBA00009142"/>
    </source>
</evidence>
<keyword evidence="5 6" id="KW-0472">Membrane</keyword>
<feature type="transmembrane region" description="Helical" evidence="6">
    <location>
        <begin position="103"/>
        <end position="121"/>
    </location>
</feature>
<dbReference type="PANTHER" id="PTHR43701:SF2">
    <property type="entry name" value="MEMBRANE TRANSPORTER PROTEIN YJNA-RELATED"/>
    <property type="match status" value="1"/>
</dbReference>
<keyword evidence="4 6" id="KW-1133">Transmembrane helix</keyword>
<evidence type="ECO:0000256" key="3">
    <source>
        <dbReference type="ARBA" id="ARBA00022692"/>
    </source>
</evidence>
<sequence length="245" mass="25146">MTIATFCWLLLAGVGAGLVGYLTGLASLVSYPALLAAGLSPLTANVSNTLGLVGVGIGSTARAGRQVSGQWRQLVAQLVVVAIGGLGGALLLLYAGEGTFERVVPLLIVAASLALLAQPWLRRLSGDRPRPVVYLVTMLAISVYGGYFGAGAGTIYLAVTAILTTMSFHRAMVWKSLLLGVSNLVAAITFALVAPVNWLAALALGLGCLLGGNLGPLVQQLFPERVLRVGVALCGLGLAVWLALN</sequence>
<dbReference type="EMBL" id="NMVO01000017">
    <property type="protein sequence ID" value="OYO09579.1"/>
    <property type="molecule type" value="Genomic_DNA"/>
</dbReference>
<dbReference type="InterPro" id="IPR002781">
    <property type="entry name" value="TM_pro_TauE-like"/>
</dbReference>
<reference evidence="7 8" key="1">
    <citation type="submission" date="2017-07" db="EMBL/GenBank/DDBJ databases">
        <title>Draft whole genome sequences of clinical Proprionibacteriaceae strains.</title>
        <authorList>
            <person name="Bernier A.-M."/>
            <person name="Bernard K."/>
            <person name="Domingo M.-C."/>
        </authorList>
    </citation>
    <scope>NUCLEOTIDE SEQUENCE [LARGE SCALE GENOMIC DNA]</scope>
    <source>
        <strain evidence="7 8">NML 030167</strain>
    </source>
</reference>
<feature type="transmembrane region" description="Helical" evidence="6">
    <location>
        <begin position="225"/>
        <end position="244"/>
    </location>
</feature>
<dbReference type="Proteomes" id="UP000215896">
    <property type="component" value="Unassembled WGS sequence"/>
</dbReference>
<dbReference type="PANTHER" id="PTHR43701">
    <property type="entry name" value="MEMBRANE TRANSPORTER PROTEIN MJ0441-RELATED"/>
    <property type="match status" value="1"/>
</dbReference>
<dbReference type="RefSeq" id="WP_094400407.1">
    <property type="nucleotide sequence ID" value="NZ_NMVL01000007.1"/>
</dbReference>
<keyword evidence="8" id="KW-1185">Reference proteome</keyword>
<feature type="transmembrane region" description="Helical" evidence="6">
    <location>
        <begin position="74"/>
        <end position="96"/>
    </location>
</feature>
<evidence type="ECO:0000256" key="1">
    <source>
        <dbReference type="ARBA" id="ARBA00004141"/>
    </source>
</evidence>
<keyword evidence="6" id="KW-1003">Cell membrane</keyword>
<accession>A0A255G0X6</accession>
<dbReference type="OrthoDB" id="3782574at2"/>
<evidence type="ECO:0000313" key="8">
    <source>
        <dbReference type="Proteomes" id="UP000215896"/>
    </source>
</evidence>
<dbReference type="GO" id="GO:0005886">
    <property type="term" value="C:plasma membrane"/>
    <property type="evidence" value="ECO:0007669"/>
    <property type="project" value="UniProtKB-SubCell"/>
</dbReference>
<dbReference type="InterPro" id="IPR051598">
    <property type="entry name" value="TSUP/Inactive_protease-like"/>
</dbReference>
<dbReference type="Pfam" id="PF01925">
    <property type="entry name" value="TauE"/>
    <property type="match status" value="1"/>
</dbReference>